<gene>
    <name evidence="6" type="ORF">UR52_C0018G0006</name>
</gene>
<dbReference type="InterPro" id="IPR051020">
    <property type="entry name" value="ALDH-related_metabolic_enz"/>
</dbReference>
<feature type="active site" evidence="3">
    <location>
        <position position="265"/>
    </location>
</feature>
<sequence>MPQEFFEKLYSNSTPPLYKWFDGSNWVAPKNGHYTDVISPIDNSVVGKIPVCTFEEIDAAIKRAHLSQKEWEKVSLIDRGKILKLAADWMREHEKYLTSLLIREIGKPMDEAKDEILRSADMIDYYASDGLNLRGEQIPSDAFPGYDKTKVSIIERVPHGVILAIAPFNYPVNLSVSKLAPAFMTGNAVIYKPPTNGAISDLHLTQIFKKAGIPDNLLITVTGSGDTIGDYLVTHPGINMITFTGSSQVGKHAAQKAGMIPLLFECGGNNPALVLSDFNPETTAAEIVKGYCSFAGQRCTAIKYVLGLESDLKKIIPKVVEITQEKIKMGDPRSPETKSIGPLISESAAKTVESRILNACKDGAKILLGGKRKGNYIEPTILDNVSEHSEIVRIETFGPIVSFIAVKDVETAIKIINSSTYGLQAAIYTKDEGAGIKIGKRLEVGTVWINSKPQRGPDHFPFLGIKGSGVGVQGIRYSLESMTRLKPTILNQPE</sequence>
<dbReference type="STRING" id="1618434.UR52_C0018G0006"/>
<dbReference type="PANTHER" id="PTHR42991">
    <property type="entry name" value="ALDEHYDE DEHYDROGENASE"/>
    <property type="match status" value="1"/>
</dbReference>
<dbReference type="Gene3D" id="3.40.605.10">
    <property type="entry name" value="Aldehyde Dehydrogenase, Chain A, domain 1"/>
    <property type="match status" value="1"/>
</dbReference>
<dbReference type="Proteomes" id="UP000034176">
    <property type="component" value="Unassembled WGS sequence"/>
</dbReference>
<dbReference type="SUPFAM" id="SSF53720">
    <property type="entry name" value="ALDH-like"/>
    <property type="match status" value="1"/>
</dbReference>
<proteinExistence type="inferred from homology"/>
<name>A0A0G0B4E4_9BACT</name>
<dbReference type="PATRIC" id="fig|1618434.3.peg.496"/>
<evidence type="ECO:0000313" key="7">
    <source>
        <dbReference type="Proteomes" id="UP000034176"/>
    </source>
</evidence>
<evidence type="ECO:0000256" key="4">
    <source>
        <dbReference type="RuleBase" id="RU003345"/>
    </source>
</evidence>
<evidence type="ECO:0000313" key="6">
    <source>
        <dbReference type="EMBL" id="KKP58571.1"/>
    </source>
</evidence>
<reference evidence="6 7" key="1">
    <citation type="journal article" date="2015" name="Nature">
        <title>rRNA introns, odd ribosomes, and small enigmatic genomes across a large radiation of phyla.</title>
        <authorList>
            <person name="Brown C.T."/>
            <person name="Hug L.A."/>
            <person name="Thomas B.C."/>
            <person name="Sharon I."/>
            <person name="Castelle C.J."/>
            <person name="Singh A."/>
            <person name="Wilkins M.J."/>
            <person name="Williams K.H."/>
            <person name="Banfield J.F."/>
        </authorList>
    </citation>
    <scope>NUCLEOTIDE SEQUENCE [LARGE SCALE GENOMIC DNA]</scope>
</reference>
<comment type="similarity">
    <text evidence="1 4">Belongs to the aldehyde dehydrogenase family.</text>
</comment>
<dbReference type="InterPro" id="IPR015590">
    <property type="entry name" value="Aldehyde_DH_dom"/>
</dbReference>
<accession>A0A0G0B4E4</accession>
<evidence type="ECO:0000256" key="3">
    <source>
        <dbReference type="PROSITE-ProRule" id="PRU10007"/>
    </source>
</evidence>
<dbReference type="PROSITE" id="PS00687">
    <property type="entry name" value="ALDEHYDE_DEHYDR_GLU"/>
    <property type="match status" value="1"/>
</dbReference>
<dbReference type="PANTHER" id="PTHR42991:SF1">
    <property type="entry name" value="ALDEHYDE DEHYDROGENASE"/>
    <property type="match status" value="1"/>
</dbReference>
<comment type="caution">
    <text evidence="6">The sequence shown here is derived from an EMBL/GenBank/DDBJ whole genome shotgun (WGS) entry which is preliminary data.</text>
</comment>
<dbReference type="Gene3D" id="3.40.309.10">
    <property type="entry name" value="Aldehyde Dehydrogenase, Chain A, domain 2"/>
    <property type="match status" value="1"/>
</dbReference>
<dbReference type="EMBL" id="LBPN01000018">
    <property type="protein sequence ID" value="KKP58571.1"/>
    <property type="molecule type" value="Genomic_DNA"/>
</dbReference>
<dbReference type="InterPro" id="IPR016162">
    <property type="entry name" value="Ald_DH_N"/>
</dbReference>
<dbReference type="Pfam" id="PF00171">
    <property type="entry name" value="Aldedh"/>
    <property type="match status" value="1"/>
</dbReference>
<organism evidence="6 7">
    <name type="scientific">Candidatus Gottesmanbacteria bacterium GW2011_GWA1_34_13</name>
    <dbReference type="NCBI Taxonomy" id="1618434"/>
    <lineage>
        <taxon>Bacteria</taxon>
        <taxon>Candidatus Gottesmaniibacteriota</taxon>
    </lineage>
</organism>
<dbReference type="AlphaFoldDB" id="A0A0G0B4E4"/>
<protein>
    <submittedName>
        <fullName evidence="6">Glyceraldehyde-3-phosphate dehydrogenase (NADP+)</fullName>
    </submittedName>
</protein>
<dbReference type="InterPro" id="IPR016161">
    <property type="entry name" value="Ald_DH/histidinol_DH"/>
</dbReference>
<evidence type="ECO:0000256" key="1">
    <source>
        <dbReference type="ARBA" id="ARBA00009986"/>
    </source>
</evidence>
<dbReference type="InterPro" id="IPR016163">
    <property type="entry name" value="Ald_DH_C"/>
</dbReference>
<evidence type="ECO:0000259" key="5">
    <source>
        <dbReference type="Pfam" id="PF00171"/>
    </source>
</evidence>
<keyword evidence="2 4" id="KW-0560">Oxidoreductase</keyword>
<dbReference type="GO" id="GO:0008911">
    <property type="term" value="F:lactaldehyde dehydrogenase (NAD+) activity"/>
    <property type="evidence" value="ECO:0007669"/>
    <property type="project" value="TreeGrafter"/>
</dbReference>
<evidence type="ECO:0000256" key="2">
    <source>
        <dbReference type="ARBA" id="ARBA00023002"/>
    </source>
</evidence>
<feature type="domain" description="Aldehyde dehydrogenase" evidence="5">
    <location>
        <begin position="26"/>
        <end position="486"/>
    </location>
</feature>
<dbReference type="InterPro" id="IPR029510">
    <property type="entry name" value="Ald_DH_CS_GLU"/>
</dbReference>